<evidence type="ECO:0000256" key="1">
    <source>
        <dbReference type="SAM" id="MobiDB-lite"/>
    </source>
</evidence>
<name>A0A645B2Z5_9ZZZZ</name>
<organism evidence="2">
    <name type="scientific">bioreactor metagenome</name>
    <dbReference type="NCBI Taxonomy" id="1076179"/>
    <lineage>
        <taxon>unclassified sequences</taxon>
        <taxon>metagenomes</taxon>
        <taxon>ecological metagenomes</taxon>
    </lineage>
</organism>
<feature type="region of interest" description="Disordered" evidence="1">
    <location>
        <begin position="96"/>
        <end position="133"/>
    </location>
</feature>
<sequence length="133" mass="14301">MSAVAGKLRHILSGIGLRCSPQGQNSLVNRLVPIGKNADGCLFRLFRHGGKDRGGNLVCIRPRQANDTDCGIAVGSRYGGNGAHGQIKLLSGENVNMPQDRAHPSGWRGKRERVTLSRLSPFEDPSSGGNRWS</sequence>
<dbReference type="EMBL" id="VSSQ01015572">
    <property type="protein sequence ID" value="MPM56084.1"/>
    <property type="molecule type" value="Genomic_DNA"/>
</dbReference>
<protein>
    <submittedName>
        <fullName evidence="2">Uncharacterized protein</fullName>
    </submittedName>
</protein>
<proteinExistence type="predicted"/>
<dbReference type="AlphaFoldDB" id="A0A645B2Z5"/>
<gene>
    <name evidence="2" type="ORF">SDC9_102883</name>
</gene>
<reference evidence="2" key="1">
    <citation type="submission" date="2019-08" db="EMBL/GenBank/DDBJ databases">
        <authorList>
            <person name="Kucharzyk K."/>
            <person name="Murdoch R.W."/>
            <person name="Higgins S."/>
            <person name="Loffler F."/>
        </authorList>
    </citation>
    <scope>NUCLEOTIDE SEQUENCE</scope>
</reference>
<accession>A0A645B2Z5</accession>
<evidence type="ECO:0000313" key="2">
    <source>
        <dbReference type="EMBL" id="MPM56084.1"/>
    </source>
</evidence>
<comment type="caution">
    <text evidence="2">The sequence shown here is derived from an EMBL/GenBank/DDBJ whole genome shotgun (WGS) entry which is preliminary data.</text>
</comment>